<proteinExistence type="predicted"/>
<name>A0A816ZE97_9BILA</name>
<dbReference type="Proteomes" id="UP000663824">
    <property type="component" value="Unassembled WGS sequence"/>
</dbReference>
<evidence type="ECO:0000313" key="1">
    <source>
        <dbReference type="EMBL" id="CAF2207041.1"/>
    </source>
</evidence>
<dbReference type="AlphaFoldDB" id="A0A816ZE97"/>
<evidence type="ECO:0000313" key="2">
    <source>
        <dbReference type="Proteomes" id="UP000663824"/>
    </source>
</evidence>
<protein>
    <submittedName>
        <fullName evidence="1">Uncharacterized protein</fullName>
    </submittedName>
</protein>
<accession>A0A816ZE97</accession>
<reference evidence="1" key="1">
    <citation type="submission" date="2021-02" db="EMBL/GenBank/DDBJ databases">
        <authorList>
            <person name="Nowell W R."/>
        </authorList>
    </citation>
    <scope>NUCLEOTIDE SEQUENCE</scope>
</reference>
<comment type="caution">
    <text evidence="1">The sequence shown here is derived from an EMBL/GenBank/DDBJ whole genome shotgun (WGS) entry which is preliminary data.</text>
</comment>
<dbReference type="EMBL" id="CAJNRE010019748">
    <property type="protein sequence ID" value="CAF2207041.1"/>
    <property type="molecule type" value="Genomic_DNA"/>
</dbReference>
<gene>
    <name evidence="1" type="ORF">MBJ925_LOCUS35676</name>
</gene>
<sequence>MLFSVQYETTFSSFGCPPCKTLKSNGTLLTTEENELLIDGLKRLFDSSDYDDQVRLLPLSSSTWDRVQIENFFFCNECQSRRALEIRGLFGILATPTNFSGNPRINPILVDEIQAFYQEDIISRQTSNKKDVIHVKSNRFQSDL</sequence>
<organism evidence="1 2">
    <name type="scientific">Rotaria magnacalcarata</name>
    <dbReference type="NCBI Taxonomy" id="392030"/>
    <lineage>
        <taxon>Eukaryota</taxon>
        <taxon>Metazoa</taxon>
        <taxon>Spiralia</taxon>
        <taxon>Gnathifera</taxon>
        <taxon>Rotifera</taxon>
        <taxon>Eurotatoria</taxon>
        <taxon>Bdelloidea</taxon>
        <taxon>Philodinida</taxon>
        <taxon>Philodinidae</taxon>
        <taxon>Rotaria</taxon>
    </lineage>
</organism>